<reference evidence="1" key="1">
    <citation type="journal article" date="2021" name="New Phytol.">
        <title>Evolutionary innovations through gain and loss of genes in the ectomycorrhizal Boletales.</title>
        <authorList>
            <person name="Wu G."/>
            <person name="Miyauchi S."/>
            <person name="Morin E."/>
            <person name="Kuo A."/>
            <person name="Drula E."/>
            <person name="Varga T."/>
            <person name="Kohler A."/>
            <person name="Feng B."/>
            <person name="Cao Y."/>
            <person name="Lipzen A."/>
            <person name="Daum C."/>
            <person name="Hundley H."/>
            <person name="Pangilinan J."/>
            <person name="Johnson J."/>
            <person name="Barry K."/>
            <person name="LaButti K."/>
            <person name="Ng V."/>
            <person name="Ahrendt S."/>
            <person name="Min B."/>
            <person name="Choi I.G."/>
            <person name="Park H."/>
            <person name="Plett J.M."/>
            <person name="Magnuson J."/>
            <person name="Spatafora J.W."/>
            <person name="Nagy L.G."/>
            <person name="Henrissat B."/>
            <person name="Grigoriev I.V."/>
            <person name="Yang Z.L."/>
            <person name="Xu J."/>
            <person name="Martin F.M."/>
        </authorList>
    </citation>
    <scope>NUCLEOTIDE SEQUENCE</scope>
    <source>
        <strain evidence="1">ATCC 28755</strain>
    </source>
</reference>
<evidence type="ECO:0000313" key="2">
    <source>
        <dbReference type="Proteomes" id="UP000790377"/>
    </source>
</evidence>
<keyword evidence="2" id="KW-1185">Reference proteome</keyword>
<accession>A0ACB7ZUZ3</accession>
<sequence length="594" mass="66266">MGEREAYACAVKEGYVGDFLANLIRRYFKRFPYNLPHDQEPTMEFLACVDDDAADPGESDLEEEGNAPDAQKKCHEITYRKEASLKSSVGWLISIGKIKTFPPRRIDKPRKKAPMNIYSKAHYDSDIRATYKVRAISVRKEDRAALRAKTTKEFYDKLSKEAKEEYKKQATEEHAKAIEEWKTKLAAPPLQSPEDLQRCIQSLPNFVEPIIDLISTATGLQVSFIAGGPEPADGGRLNIIGAHSRVKQGPNILSFGSTERQAYKNTLVPMYASFLKKIYNETSLTNLDSVDVAPHIDVTGMHRMPYSPGSSSPRDVNQMPFNDSIMPAQEDECRFSTLPLSSHAMAVDQDLQSPLGSPLMNVSHPLSSPVILTPLRSPLASNIDTDTSVPNTIRSPTPPCLPLVFSIDANASVPIPKKRKNVEEESRPLDIANANSDSHPAPKKTRVEEIQTTSISSSTIASSQGRSTRSSGITTPDTTVTFPPPEALVPVSLELPDDAPKWVKSSLELLTSEDISGEWRSLVTLWLHLELSADDSLVGRLSTEHRPACIGRWISRARSAKWRPEITDLESYTQSFWSWWKSLQPEWRIQEELQ</sequence>
<dbReference type="EMBL" id="MU268308">
    <property type="protein sequence ID" value="KAH7904974.1"/>
    <property type="molecule type" value="Genomic_DNA"/>
</dbReference>
<comment type="caution">
    <text evidence="1">The sequence shown here is derived from an EMBL/GenBank/DDBJ whole genome shotgun (WGS) entry which is preliminary data.</text>
</comment>
<gene>
    <name evidence="1" type="ORF">BJ138DRAFT_1118904</name>
</gene>
<proteinExistence type="predicted"/>
<name>A0ACB7ZUZ3_9AGAM</name>
<protein>
    <submittedName>
        <fullName evidence="1">Uncharacterized protein</fullName>
    </submittedName>
</protein>
<dbReference type="Proteomes" id="UP000790377">
    <property type="component" value="Unassembled WGS sequence"/>
</dbReference>
<evidence type="ECO:0000313" key="1">
    <source>
        <dbReference type="EMBL" id="KAH7904974.1"/>
    </source>
</evidence>
<organism evidence="1 2">
    <name type="scientific">Hygrophoropsis aurantiaca</name>
    <dbReference type="NCBI Taxonomy" id="72124"/>
    <lineage>
        <taxon>Eukaryota</taxon>
        <taxon>Fungi</taxon>
        <taxon>Dikarya</taxon>
        <taxon>Basidiomycota</taxon>
        <taxon>Agaricomycotina</taxon>
        <taxon>Agaricomycetes</taxon>
        <taxon>Agaricomycetidae</taxon>
        <taxon>Boletales</taxon>
        <taxon>Coniophorineae</taxon>
        <taxon>Hygrophoropsidaceae</taxon>
        <taxon>Hygrophoropsis</taxon>
    </lineage>
</organism>